<dbReference type="Proteomes" id="UP001153203">
    <property type="component" value="Unassembled WGS sequence"/>
</dbReference>
<dbReference type="Pfam" id="PF01878">
    <property type="entry name" value="EVE"/>
    <property type="match status" value="1"/>
</dbReference>
<sequence>MNYWIIPSNPKFYNTKDAFKDLKVVQWQQGRTKSIEIGDIIFIYEGGENQSIIIKSEVIDKDIERHFIDDEPYYVGQQTFNAPWMTLLLIKKYPDNLITFDSLKAVGVKGNIQSPRRIDQKIITQLNL</sequence>
<evidence type="ECO:0000313" key="3">
    <source>
        <dbReference type="Proteomes" id="UP001153203"/>
    </source>
</evidence>
<reference evidence="2" key="1">
    <citation type="submission" date="2022-06" db="EMBL/GenBank/DDBJ databases">
        <title>Lactococcus from bovine mastitis in China.</title>
        <authorList>
            <person name="Lin Y."/>
            <person name="Han B."/>
        </authorList>
    </citation>
    <scope>NUCLEOTIDE SEQUENCE</scope>
    <source>
        <strain evidence="2">Hebei-B-39</strain>
    </source>
</reference>
<protein>
    <submittedName>
        <fullName evidence="2">EVE domain-containing protein</fullName>
    </submittedName>
</protein>
<name>A0A9X4P6M1_9LACT</name>
<feature type="domain" description="EVE" evidence="1">
    <location>
        <begin position="2"/>
        <end position="105"/>
    </location>
</feature>
<gene>
    <name evidence="2" type="ORF">NF708_00130</name>
</gene>
<comment type="caution">
    <text evidence="2">The sequence shown here is derived from an EMBL/GenBank/DDBJ whole genome shotgun (WGS) entry which is preliminary data.</text>
</comment>
<dbReference type="AlphaFoldDB" id="A0A9X4P6M1"/>
<dbReference type="RefSeq" id="WP_279363324.1">
    <property type="nucleotide sequence ID" value="NZ_JAMWGA010000004.1"/>
</dbReference>
<dbReference type="EMBL" id="JAMWGI010000001">
    <property type="protein sequence ID" value="MDG6192412.1"/>
    <property type="molecule type" value="Genomic_DNA"/>
</dbReference>
<organism evidence="2 3">
    <name type="scientific">Lactococcus formosensis</name>
    <dbReference type="NCBI Taxonomy" id="1281486"/>
    <lineage>
        <taxon>Bacteria</taxon>
        <taxon>Bacillati</taxon>
        <taxon>Bacillota</taxon>
        <taxon>Bacilli</taxon>
        <taxon>Lactobacillales</taxon>
        <taxon>Streptococcaceae</taxon>
        <taxon>Lactococcus</taxon>
    </lineage>
</organism>
<dbReference type="Gene3D" id="3.10.590.10">
    <property type="entry name" value="ph1033 like domains"/>
    <property type="match status" value="1"/>
</dbReference>
<dbReference type="InterPro" id="IPR015947">
    <property type="entry name" value="PUA-like_sf"/>
</dbReference>
<dbReference type="SUPFAM" id="SSF88697">
    <property type="entry name" value="PUA domain-like"/>
    <property type="match status" value="1"/>
</dbReference>
<evidence type="ECO:0000259" key="1">
    <source>
        <dbReference type="Pfam" id="PF01878"/>
    </source>
</evidence>
<evidence type="ECO:0000313" key="2">
    <source>
        <dbReference type="EMBL" id="MDG6192412.1"/>
    </source>
</evidence>
<accession>A0A9X4P6M1</accession>
<dbReference type="InterPro" id="IPR002740">
    <property type="entry name" value="EVE_domain"/>
</dbReference>
<proteinExistence type="predicted"/>